<keyword evidence="3" id="KW-1185">Reference proteome</keyword>
<dbReference type="EMBL" id="VFPT01000001">
    <property type="protein sequence ID" value="TQM91904.1"/>
    <property type="molecule type" value="Genomic_DNA"/>
</dbReference>
<organism evidence="2 3">
    <name type="scientific">Roseinatronobacter monicus</name>
    <dbReference type="NCBI Taxonomy" id="393481"/>
    <lineage>
        <taxon>Bacteria</taxon>
        <taxon>Pseudomonadati</taxon>
        <taxon>Pseudomonadota</taxon>
        <taxon>Alphaproteobacteria</taxon>
        <taxon>Rhodobacterales</taxon>
        <taxon>Paracoccaceae</taxon>
        <taxon>Roseinatronobacter</taxon>
    </lineage>
</organism>
<accession>A0A543KA26</accession>
<dbReference type="AlphaFoldDB" id="A0A543KA26"/>
<evidence type="ECO:0000259" key="1">
    <source>
        <dbReference type="Pfam" id="PF01609"/>
    </source>
</evidence>
<dbReference type="InterPro" id="IPR002559">
    <property type="entry name" value="Transposase_11"/>
</dbReference>
<dbReference type="GO" id="GO:0006313">
    <property type="term" value="P:DNA transposition"/>
    <property type="evidence" value="ECO:0007669"/>
    <property type="project" value="InterPro"/>
</dbReference>
<dbReference type="GO" id="GO:0003677">
    <property type="term" value="F:DNA binding"/>
    <property type="evidence" value="ECO:0007669"/>
    <property type="project" value="InterPro"/>
</dbReference>
<dbReference type="OrthoDB" id="7729497at2"/>
<evidence type="ECO:0000313" key="2">
    <source>
        <dbReference type="EMBL" id="TQM91904.1"/>
    </source>
</evidence>
<sequence>MVARTSTCLRRLAGGRRSGIVGFSRFLANPRVTAEAVIEGWGAELSQACAGRHILAIQDSSDFNFSTTKERSRGLGAIGKGSGRGVLLHAMLGVDAETGGILGLAAGRIWTRDGRVSAPHRARPLSEKESHRWLSTAEAAKTVLAQAHMVTEIGDRESDIYEKWARLPEPGFHILTRAMTDRSILEGGGKLSSAPLKLAGTAQVAMRARPGRPARTARLEARFGPVTIKRPANLARQPGLAETVEVSLIEVSEVNAPPGAEPISWRLLTTHKVEDADMAWRAVSWYRQRWHIEQFFRTLKQQGLQLEDSQLENAERLIKLTAIAARAACTIMQLVQARDGKSGQDAKIAFSSSEIQTLHALLPELEGKTALQKNPHPPETLAWAAWIIAKLGGWDGYPKSKPPGPITFRHGLQYFKSVSHGWKLRNV</sequence>
<dbReference type="InterPro" id="IPR012337">
    <property type="entry name" value="RNaseH-like_sf"/>
</dbReference>
<gene>
    <name evidence="2" type="ORF">BD293_0482</name>
</gene>
<dbReference type="SUPFAM" id="SSF53098">
    <property type="entry name" value="Ribonuclease H-like"/>
    <property type="match status" value="1"/>
</dbReference>
<dbReference type="InterPro" id="IPR054836">
    <property type="entry name" value="Tn5_transposase"/>
</dbReference>
<dbReference type="NCBIfam" id="NF033590">
    <property type="entry name" value="transpos_IS4_3"/>
    <property type="match status" value="1"/>
</dbReference>
<dbReference type="Proteomes" id="UP000320582">
    <property type="component" value="Unassembled WGS sequence"/>
</dbReference>
<reference evidence="2 3" key="1">
    <citation type="submission" date="2019-06" db="EMBL/GenBank/DDBJ databases">
        <title>Genomic Encyclopedia of Archaeal and Bacterial Type Strains, Phase II (KMG-II): from individual species to whole genera.</title>
        <authorList>
            <person name="Goeker M."/>
        </authorList>
    </citation>
    <scope>NUCLEOTIDE SEQUENCE [LARGE SCALE GENOMIC DNA]</scope>
    <source>
        <strain evidence="2 3">DSM 18423</strain>
    </source>
</reference>
<dbReference type="Gene3D" id="3.90.350.10">
    <property type="entry name" value="Transposase Inhibitor Protein From Tn5, Chain A, domain 1"/>
    <property type="match status" value="1"/>
</dbReference>
<dbReference type="InterPro" id="IPR047768">
    <property type="entry name" value="Tn5p-like"/>
</dbReference>
<dbReference type="PANTHER" id="PTHR37319">
    <property type="entry name" value="TRANSPOSASE"/>
    <property type="match status" value="1"/>
</dbReference>
<dbReference type="InterPro" id="IPR014737">
    <property type="entry name" value="Transposase_Tn5-like_C"/>
</dbReference>
<comment type="caution">
    <text evidence="2">The sequence shown here is derived from an EMBL/GenBank/DDBJ whole genome shotgun (WGS) entry which is preliminary data.</text>
</comment>
<feature type="domain" description="Transposase IS4-like" evidence="1">
    <location>
        <begin position="89"/>
        <end position="318"/>
    </location>
</feature>
<proteinExistence type="predicted"/>
<dbReference type="Pfam" id="PF01609">
    <property type="entry name" value="DDE_Tnp_1"/>
    <property type="match status" value="1"/>
</dbReference>
<name>A0A543KA26_9RHOB</name>
<evidence type="ECO:0000313" key="3">
    <source>
        <dbReference type="Proteomes" id="UP000320582"/>
    </source>
</evidence>
<dbReference type="PANTHER" id="PTHR37319:SF1">
    <property type="entry name" value="TRANSPOSASE TN5 DIMERISATION DOMAIN-CONTAINING PROTEIN"/>
    <property type="match status" value="1"/>
</dbReference>
<dbReference type="Gene3D" id="1.10.740.10">
    <property type="entry name" value="Transferase Inhibitor Protein From Tn5, Chain"/>
    <property type="match status" value="1"/>
</dbReference>
<dbReference type="RefSeq" id="WP_142079688.1">
    <property type="nucleotide sequence ID" value="NZ_VFPT01000001.1"/>
</dbReference>
<dbReference type="GO" id="GO:0004803">
    <property type="term" value="F:transposase activity"/>
    <property type="evidence" value="ECO:0007669"/>
    <property type="project" value="InterPro"/>
</dbReference>
<protein>
    <submittedName>
        <fullName evidence="2">DDE family transposase</fullName>
    </submittedName>
</protein>